<reference evidence="9" key="1">
    <citation type="journal article" date="2020" name="mSystems">
        <title>Genome- and Community-Level Interaction Insights into Carbon Utilization and Element Cycling Functions of Hydrothermarchaeota in Hydrothermal Sediment.</title>
        <authorList>
            <person name="Zhou Z."/>
            <person name="Liu Y."/>
            <person name="Xu W."/>
            <person name="Pan J."/>
            <person name="Luo Z.H."/>
            <person name="Li M."/>
        </authorList>
    </citation>
    <scope>NUCLEOTIDE SEQUENCE [LARGE SCALE GENOMIC DNA]</scope>
    <source>
        <strain evidence="9">HyVt-577</strain>
    </source>
</reference>
<evidence type="ECO:0000256" key="6">
    <source>
        <dbReference type="ARBA" id="ARBA00023136"/>
    </source>
</evidence>
<evidence type="ECO:0000256" key="4">
    <source>
        <dbReference type="ARBA" id="ARBA00022729"/>
    </source>
</evidence>
<feature type="transmembrane region" description="Helical" evidence="7">
    <location>
        <begin position="44"/>
        <end position="65"/>
    </location>
</feature>
<dbReference type="Gene3D" id="3.40.190.10">
    <property type="entry name" value="Periplasmic binding protein-like II"/>
    <property type="match status" value="2"/>
</dbReference>
<proteinExistence type="predicted"/>
<keyword evidence="4" id="KW-0732">Signal</keyword>
<keyword evidence="5 7" id="KW-1133">Transmembrane helix</keyword>
<feature type="transmembrane region" description="Helical" evidence="7">
    <location>
        <begin position="141"/>
        <end position="161"/>
    </location>
</feature>
<feature type="transmembrane region" description="Helical" evidence="7">
    <location>
        <begin position="12"/>
        <end position="32"/>
    </location>
</feature>
<dbReference type="Proteomes" id="UP000885779">
    <property type="component" value="Unassembled WGS sequence"/>
</dbReference>
<name>A0A7V4WUS2_CALAY</name>
<dbReference type="InterPro" id="IPR036458">
    <property type="entry name" value="Na:dicarbo_symporter_sf"/>
</dbReference>
<keyword evidence="2" id="KW-0813">Transport</keyword>
<evidence type="ECO:0000313" key="9">
    <source>
        <dbReference type="EMBL" id="HGY55505.1"/>
    </source>
</evidence>
<dbReference type="AlphaFoldDB" id="A0A7V4WUS2"/>
<organism evidence="9">
    <name type="scientific">Caldithrix abyssi</name>
    <dbReference type="NCBI Taxonomy" id="187145"/>
    <lineage>
        <taxon>Bacteria</taxon>
        <taxon>Pseudomonadati</taxon>
        <taxon>Calditrichota</taxon>
        <taxon>Calditrichia</taxon>
        <taxon>Calditrichales</taxon>
        <taxon>Calditrichaceae</taxon>
        <taxon>Caldithrix</taxon>
    </lineage>
</organism>
<feature type="transmembrane region" description="Helical" evidence="7">
    <location>
        <begin position="182"/>
        <end position="204"/>
    </location>
</feature>
<sequence>MEAKKVNPQKDRLSTHILIGLGAGVLVGLFLGEKAEFFTTIGDAFIGLLQMTVMPYIIVSLIASLGKISLSEWKKLILNGVTILLFLLAIGIITITVLPLILPHWESASFFRPDIIAQNKSFDFVRLYIPSNPFSSMANNVIPAVVLFCIFIGMALAKINGKEKLIPLLDILSETLNKVNKMIIRLTPYGVFAIAAGSAGTLSLEELGRLQAYILLYSMAFLLLTFWVLPSLISALTPIKFKDFFNISKSTLITIFATGKIIVVLPQLIDNIKEILSRENLSKEENENAVDIMMPLAYPFPNLGSFVILVFIPFVAWFIGDAITGEKLPVFLGASLISSFVSPTVVLPFLLDLMHLPSEMFNLFVVSSVYTDRIRVVLGAVHLMTLTILAIGFSAGFAKFSFKRVGKKIIITILIWTSVSFALNRYLSFVLQGSYKEYDRFVGMTLNRHKIRMEIKKMPEIQPQKPAPGASNYDLIKQRGTIRVGYLRDQLPFAFVNNKNQLVGFDIDMAYDLAEELGVKLIIIKVKKNEMYRALQEGYCDIIMSGVPITLTHLDEINYTNSYISQTMAFIVPDYRKKEFLSLEDVQKKDTLHLVIPQWSYYAGKLRKLLPQAKISVISSPRLYLNGKIQGADALIYSAEAGSAWTLIYPKYSVVVPKPTVIKIPLAYPIARDDIRWRDFLNTWIEIKKGNGTIDEYFKYWIFGKGAESKGERWSVIKDVLHWTE</sequence>
<dbReference type="PANTHER" id="PTHR35936">
    <property type="entry name" value="MEMBRANE-BOUND LYTIC MUREIN TRANSGLYCOSYLASE F"/>
    <property type="match status" value="1"/>
</dbReference>
<dbReference type="InterPro" id="IPR001638">
    <property type="entry name" value="Solute-binding_3/MltF_N"/>
</dbReference>
<dbReference type="Pfam" id="PF00497">
    <property type="entry name" value="SBP_bac_3"/>
    <property type="match status" value="1"/>
</dbReference>
<feature type="transmembrane region" description="Helical" evidence="7">
    <location>
        <begin position="210"/>
        <end position="229"/>
    </location>
</feature>
<evidence type="ECO:0000256" key="7">
    <source>
        <dbReference type="SAM" id="Phobius"/>
    </source>
</evidence>
<feature type="transmembrane region" description="Helical" evidence="7">
    <location>
        <begin position="250"/>
        <end position="269"/>
    </location>
</feature>
<dbReference type="EMBL" id="DRQG01000070">
    <property type="protein sequence ID" value="HGY55505.1"/>
    <property type="molecule type" value="Genomic_DNA"/>
</dbReference>
<evidence type="ECO:0000256" key="2">
    <source>
        <dbReference type="ARBA" id="ARBA00022448"/>
    </source>
</evidence>
<protein>
    <submittedName>
        <fullName evidence="9">Cation:dicarboxylase symporter family transporter</fullName>
    </submittedName>
</protein>
<feature type="transmembrane region" description="Helical" evidence="7">
    <location>
        <begin position="303"/>
        <end position="323"/>
    </location>
</feature>
<dbReference type="PANTHER" id="PTHR35936:SF19">
    <property type="entry name" value="AMINO-ACID-BINDING PROTEIN YXEM-RELATED"/>
    <property type="match status" value="1"/>
</dbReference>
<feature type="transmembrane region" description="Helical" evidence="7">
    <location>
        <begin position="409"/>
        <end position="427"/>
    </location>
</feature>
<feature type="transmembrane region" description="Helical" evidence="7">
    <location>
        <begin position="374"/>
        <end position="397"/>
    </location>
</feature>
<comment type="caution">
    <text evidence="9">The sequence shown here is derived from an EMBL/GenBank/DDBJ whole genome shotgun (WGS) entry which is preliminary data.</text>
</comment>
<dbReference type="GO" id="GO:0015293">
    <property type="term" value="F:symporter activity"/>
    <property type="evidence" value="ECO:0007669"/>
    <property type="project" value="InterPro"/>
</dbReference>
<comment type="subcellular location">
    <subcellularLocation>
        <location evidence="1">Membrane</location>
        <topology evidence="1">Multi-pass membrane protein</topology>
    </subcellularLocation>
</comment>
<dbReference type="SUPFAM" id="SSF53850">
    <property type="entry name" value="Periplasmic binding protein-like II"/>
    <property type="match status" value="1"/>
</dbReference>
<feature type="domain" description="Solute-binding protein family 3/N-terminal" evidence="8">
    <location>
        <begin position="481"/>
        <end position="705"/>
    </location>
</feature>
<dbReference type="Gene3D" id="1.10.3860.10">
    <property type="entry name" value="Sodium:dicarboxylate symporter"/>
    <property type="match status" value="1"/>
</dbReference>
<dbReference type="SMART" id="SM00062">
    <property type="entry name" value="PBPb"/>
    <property type="match status" value="1"/>
</dbReference>
<dbReference type="SUPFAM" id="SSF118215">
    <property type="entry name" value="Proton glutamate symport protein"/>
    <property type="match status" value="1"/>
</dbReference>
<accession>A0A7V4WUS2</accession>
<evidence type="ECO:0000256" key="1">
    <source>
        <dbReference type="ARBA" id="ARBA00004141"/>
    </source>
</evidence>
<keyword evidence="6 7" id="KW-0472">Membrane</keyword>
<evidence type="ECO:0000256" key="5">
    <source>
        <dbReference type="ARBA" id="ARBA00022989"/>
    </source>
</evidence>
<gene>
    <name evidence="9" type="ORF">ENK44_07390</name>
</gene>
<dbReference type="GO" id="GO:0016020">
    <property type="term" value="C:membrane"/>
    <property type="evidence" value="ECO:0007669"/>
    <property type="project" value="UniProtKB-SubCell"/>
</dbReference>
<keyword evidence="3 7" id="KW-0812">Transmembrane</keyword>
<dbReference type="InterPro" id="IPR001991">
    <property type="entry name" value="Na-dicarboxylate_symporter"/>
</dbReference>
<feature type="transmembrane region" description="Helical" evidence="7">
    <location>
        <begin position="77"/>
        <end position="102"/>
    </location>
</feature>
<evidence type="ECO:0000256" key="3">
    <source>
        <dbReference type="ARBA" id="ARBA00022692"/>
    </source>
</evidence>
<dbReference type="Pfam" id="PF00375">
    <property type="entry name" value="SDF"/>
    <property type="match status" value="1"/>
</dbReference>
<feature type="transmembrane region" description="Helical" evidence="7">
    <location>
        <begin position="330"/>
        <end position="354"/>
    </location>
</feature>
<evidence type="ECO:0000259" key="8">
    <source>
        <dbReference type="SMART" id="SM00062"/>
    </source>
</evidence>